<organism evidence="1 2">
    <name type="scientific">Trifolium medium</name>
    <dbReference type="NCBI Taxonomy" id="97028"/>
    <lineage>
        <taxon>Eukaryota</taxon>
        <taxon>Viridiplantae</taxon>
        <taxon>Streptophyta</taxon>
        <taxon>Embryophyta</taxon>
        <taxon>Tracheophyta</taxon>
        <taxon>Spermatophyta</taxon>
        <taxon>Magnoliopsida</taxon>
        <taxon>eudicotyledons</taxon>
        <taxon>Gunneridae</taxon>
        <taxon>Pentapetalae</taxon>
        <taxon>rosids</taxon>
        <taxon>fabids</taxon>
        <taxon>Fabales</taxon>
        <taxon>Fabaceae</taxon>
        <taxon>Papilionoideae</taxon>
        <taxon>50 kb inversion clade</taxon>
        <taxon>NPAAA clade</taxon>
        <taxon>Hologalegina</taxon>
        <taxon>IRL clade</taxon>
        <taxon>Trifolieae</taxon>
        <taxon>Trifolium</taxon>
    </lineage>
</organism>
<comment type="caution">
    <text evidence="1">The sequence shown here is derived from an EMBL/GenBank/DDBJ whole genome shotgun (WGS) entry which is preliminary data.</text>
</comment>
<evidence type="ECO:0000313" key="1">
    <source>
        <dbReference type="EMBL" id="MCI91281.1"/>
    </source>
</evidence>
<accession>A0A392VWC9</accession>
<dbReference type="Proteomes" id="UP000265520">
    <property type="component" value="Unassembled WGS sequence"/>
</dbReference>
<keyword evidence="2" id="KW-1185">Reference proteome</keyword>
<evidence type="ECO:0000313" key="2">
    <source>
        <dbReference type="Proteomes" id="UP000265520"/>
    </source>
</evidence>
<feature type="non-terminal residue" evidence="1">
    <location>
        <position position="1"/>
    </location>
</feature>
<proteinExistence type="predicted"/>
<dbReference type="AlphaFoldDB" id="A0A392VWC9"/>
<reference evidence="1 2" key="1">
    <citation type="journal article" date="2018" name="Front. Plant Sci.">
        <title>Red Clover (Trifolium pratense) and Zigzag Clover (T. medium) - A Picture of Genomic Similarities and Differences.</title>
        <authorList>
            <person name="Dluhosova J."/>
            <person name="Istvanek J."/>
            <person name="Nedelnik J."/>
            <person name="Repkova J."/>
        </authorList>
    </citation>
    <scope>NUCLEOTIDE SEQUENCE [LARGE SCALE GENOMIC DNA]</scope>
    <source>
        <strain evidence="2">cv. 10/8</strain>
        <tissue evidence="1">Leaf</tissue>
    </source>
</reference>
<sequence>IETRFHFLRDQVNKGKLSLEYSPTDNQKADIMTKAVKRDKFLKLRREIGIVEGVEGGLIPR</sequence>
<dbReference type="EMBL" id="LXQA011267904">
    <property type="protein sequence ID" value="MCI91281.1"/>
    <property type="molecule type" value="Genomic_DNA"/>
</dbReference>
<name>A0A392VWC9_9FABA</name>
<protein>
    <submittedName>
        <fullName evidence="1">Copia protein</fullName>
    </submittedName>
</protein>